<proteinExistence type="predicted"/>
<gene>
    <name evidence="1" type="ORF">CAPTEDRAFT_101776</name>
</gene>
<evidence type="ECO:0000313" key="1">
    <source>
        <dbReference type="EMBL" id="ELU16568.1"/>
    </source>
</evidence>
<evidence type="ECO:0008006" key="4">
    <source>
        <dbReference type="Google" id="ProtNLM"/>
    </source>
</evidence>
<feature type="non-terminal residue" evidence="1">
    <location>
        <position position="1"/>
    </location>
</feature>
<keyword evidence="3" id="KW-1185">Reference proteome</keyword>
<dbReference type="OrthoDB" id="410381at2759"/>
<reference evidence="1 3" key="2">
    <citation type="journal article" date="2013" name="Nature">
        <title>Insights into bilaterian evolution from three spiralian genomes.</title>
        <authorList>
            <person name="Simakov O."/>
            <person name="Marletaz F."/>
            <person name="Cho S.J."/>
            <person name="Edsinger-Gonzales E."/>
            <person name="Havlak P."/>
            <person name="Hellsten U."/>
            <person name="Kuo D.H."/>
            <person name="Larsson T."/>
            <person name="Lv J."/>
            <person name="Arendt D."/>
            <person name="Savage R."/>
            <person name="Osoegawa K."/>
            <person name="de Jong P."/>
            <person name="Grimwood J."/>
            <person name="Chapman J.A."/>
            <person name="Shapiro H."/>
            <person name="Aerts A."/>
            <person name="Otillar R.P."/>
            <person name="Terry A.Y."/>
            <person name="Boore J.L."/>
            <person name="Grigoriev I.V."/>
            <person name="Lindberg D.R."/>
            <person name="Seaver E.C."/>
            <person name="Weisblat D.A."/>
            <person name="Putnam N.H."/>
            <person name="Rokhsar D.S."/>
        </authorList>
    </citation>
    <scope>NUCLEOTIDE SEQUENCE</scope>
    <source>
        <strain evidence="1 3">I ESC-2004</strain>
    </source>
</reference>
<evidence type="ECO:0000313" key="3">
    <source>
        <dbReference type="Proteomes" id="UP000014760"/>
    </source>
</evidence>
<dbReference type="EMBL" id="KB293074">
    <property type="protein sequence ID" value="ELU16568.1"/>
    <property type="molecule type" value="Genomic_DNA"/>
</dbReference>
<dbReference type="HOGENOM" id="CLU_2518951_0_0_1"/>
<name>R7VCK4_CAPTE</name>
<dbReference type="Proteomes" id="UP000014760">
    <property type="component" value="Unassembled WGS sequence"/>
</dbReference>
<dbReference type="EnsemblMetazoa" id="CapteT101776">
    <property type="protein sequence ID" value="CapteP101776"/>
    <property type="gene ID" value="CapteG101776"/>
</dbReference>
<accession>R7VCK4</accession>
<protein>
    <recommendedName>
        <fullName evidence="4">Reverse transcriptase domain-containing protein</fullName>
    </recommendedName>
</protein>
<dbReference type="AlphaFoldDB" id="R7VCK4"/>
<reference evidence="2" key="3">
    <citation type="submission" date="2015-06" db="UniProtKB">
        <authorList>
            <consortium name="EnsemblMetazoa"/>
        </authorList>
    </citation>
    <scope>IDENTIFICATION</scope>
</reference>
<organism evidence="1">
    <name type="scientific">Capitella teleta</name>
    <name type="common">Polychaete worm</name>
    <dbReference type="NCBI Taxonomy" id="283909"/>
    <lineage>
        <taxon>Eukaryota</taxon>
        <taxon>Metazoa</taxon>
        <taxon>Spiralia</taxon>
        <taxon>Lophotrochozoa</taxon>
        <taxon>Annelida</taxon>
        <taxon>Polychaeta</taxon>
        <taxon>Sedentaria</taxon>
        <taxon>Scolecida</taxon>
        <taxon>Capitellidae</taxon>
        <taxon>Capitella</taxon>
    </lineage>
</organism>
<sequence>IYTNDLEMCSDHFHVLNYADDSTLMSTLKIFDSIEELINREFSNVNEWLLFNKLSMNIYKTKSMIFHQPKKNVNPPNIVIDGTVI</sequence>
<reference evidence="3" key="1">
    <citation type="submission" date="2012-12" db="EMBL/GenBank/DDBJ databases">
        <authorList>
            <person name="Hellsten U."/>
            <person name="Grimwood J."/>
            <person name="Chapman J.A."/>
            <person name="Shapiro H."/>
            <person name="Aerts A."/>
            <person name="Otillar R.P."/>
            <person name="Terry A.Y."/>
            <person name="Boore J.L."/>
            <person name="Simakov O."/>
            <person name="Marletaz F."/>
            <person name="Cho S.-J."/>
            <person name="Edsinger-Gonzales E."/>
            <person name="Havlak P."/>
            <person name="Kuo D.-H."/>
            <person name="Larsson T."/>
            <person name="Lv J."/>
            <person name="Arendt D."/>
            <person name="Savage R."/>
            <person name="Osoegawa K."/>
            <person name="de Jong P."/>
            <person name="Lindberg D.R."/>
            <person name="Seaver E.C."/>
            <person name="Weisblat D.A."/>
            <person name="Putnam N.H."/>
            <person name="Grigoriev I.V."/>
            <person name="Rokhsar D.S."/>
        </authorList>
    </citation>
    <scope>NUCLEOTIDE SEQUENCE</scope>
    <source>
        <strain evidence="3">I ESC-2004</strain>
    </source>
</reference>
<evidence type="ECO:0000313" key="2">
    <source>
        <dbReference type="EnsemblMetazoa" id="CapteP101776"/>
    </source>
</evidence>
<dbReference type="EMBL" id="AMQN01036671">
    <property type="status" value="NOT_ANNOTATED_CDS"/>
    <property type="molecule type" value="Genomic_DNA"/>
</dbReference>